<organism evidence="2 3">
    <name type="scientific">Solanum pinnatisectum</name>
    <name type="common">tansyleaf nightshade</name>
    <dbReference type="NCBI Taxonomy" id="50273"/>
    <lineage>
        <taxon>Eukaryota</taxon>
        <taxon>Viridiplantae</taxon>
        <taxon>Streptophyta</taxon>
        <taxon>Embryophyta</taxon>
        <taxon>Tracheophyta</taxon>
        <taxon>Spermatophyta</taxon>
        <taxon>Magnoliopsida</taxon>
        <taxon>eudicotyledons</taxon>
        <taxon>Gunneridae</taxon>
        <taxon>Pentapetalae</taxon>
        <taxon>asterids</taxon>
        <taxon>lamiids</taxon>
        <taxon>Solanales</taxon>
        <taxon>Solanaceae</taxon>
        <taxon>Solanoideae</taxon>
        <taxon>Solaneae</taxon>
        <taxon>Solanum</taxon>
    </lineage>
</organism>
<comment type="caution">
    <text evidence="2">The sequence shown here is derived from an EMBL/GenBank/DDBJ whole genome shotgun (WGS) entry which is preliminary data.</text>
</comment>
<dbReference type="Proteomes" id="UP001311915">
    <property type="component" value="Unassembled WGS sequence"/>
</dbReference>
<dbReference type="InterPro" id="IPR036047">
    <property type="entry name" value="F-box-like_dom_sf"/>
</dbReference>
<dbReference type="InterPro" id="IPR001810">
    <property type="entry name" value="F-box_dom"/>
</dbReference>
<sequence>MKGNKTVDIGNLIIPNEIVFEILKRICAKSLMRFRCVSKYFCSLISESSFIEAHHRSSAAQFLLHRLTYTPKIVIYNLSLEDENIANCLVRYLDETCFRTLHNMQSSSINGIFCLWNYNGDVAICNPFIKEHVFLPKVPNIEKVSQSIIISSYLFGFDPTANKHKVLMGYMVFFENRLVHGIKYLIFTIGVDKSWRDISGGWMPNICTTNNYVCIDGVIYCENRFRPNIVVISIVREKLIRTISFPDERVLILPGMMNTIVEIKGQVALVVNDKDDVDEGFSKICVYILDGTSETEAWVKHIIELPSLSTKTSLFTTNHKGEIVWIPDTNTLHMFLYDIGLKEWRKVEIHGNYEQQCITDPYSVLLYLVESIRPLR</sequence>
<dbReference type="SUPFAM" id="SSF81383">
    <property type="entry name" value="F-box domain"/>
    <property type="match status" value="1"/>
</dbReference>
<feature type="domain" description="F-box" evidence="1">
    <location>
        <begin position="14"/>
        <end position="54"/>
    </location>
</feature>
<dbReference type="AlphaFoldDB" id="A0AAV9KIR0"/>
<reference evidence="2 3" key="1">
    <citation type="submission" date="2023-10" db="EMBL/GenBank/DDBJ databases">
        <title>Genome-Wide Identification Analysis in wild type Solanum Pinnatisectum Reveals Some Genes Defensing Phytophthora Infestans.</title>
        <authorList>
            <person name="Sun C."/>
        </authorList>
    </citation>
    <scope>NUCLEOTIDE SEQUENCE [LARGE SCALE GENOMIC DNA]</scope>
    <source>
        <strain evidence="2">LQN</strain>
        <tissue evidence="2">Leaf</tissue>
    </source>
</reference>
<evidence type="ECO:0000259" key="1">
    <source>
        <dbReference type="SMART" id="SM00256"/>
    </source>
</evidence>
<dbReference type="PANTHER" id="PTHR31111:SF87">
    <property type="entry name" value="F-BOX DOMAIN-CONTAINING PROTEIN"/>
    <property type="match status" value="1"/>
</dbReference>
<evidence type="ECO:0000313" key="3">
    <source>
        <dbReference type="Proteomes" id="UP001311915"/>
    </source>
</evidence>
<gene>
    <name evidence="2" type="ORF">R3W88_007043</name>
</gene>
<dbReference type="InterPro" id="IPR017451">
    <property type="entry name" value="F-box-assoc_interact_dom"/>
</dbReference>
<protein>
    <recommendedName>
        <fullName evidence="1">F-box domain-containing protein</fullName>
    </recommendedName>
</protein>
<evidence type="ECO:0000313" key="2">
    <source>
        <dbReference type="EMBL" id="KAK4712530.1"/>
    </source>
</evidence>
<dbReference type="SMART" id="SM00256">
    <property type="entry name" value="FBOX"/>
    <property type="match status" value="1"/>
</dbReference>
<name>A0AAV9KIR0_9SOLN</name>
<accession>A0AAV9KIR0</accession>
<dbReference type="InterPro" id="IPR013187">
    <property type="entry name" value="F-box-assoc_dom_typ3"/>
</dbReference>
<dbReference type="Gene3D" id="1.20.1280.50">
    <property type="match status" value="1"/>
</dbReference>
<dbReference type="NCBIfam" id="TIGR01640">
    <property type="entry name" value="F_box_assoc_1"/>
    <property type="match status" value="1"/>
</dbReference>
<dbReference type="EMBL" id="JAWPEI010000011">
    <property type="protein sequence ID" value="KAK4712530.1"/>
    <property type="molecule type" value="Genomic_DNA"/>
</dbReference>
<dbReference type="Pfam" id="PF08268">
    <property type="entry name" value="FBA_3"/>
    <property type="match status" value="1"/>
</dbReference>
<dbReference type="PANTHER" id="PTHR31111">
    <property type="entry name" value="BNAA05G37150D PROTEIN-RELATED"/>
    <property type="match status" value="1"/>
</dbReference>
<proteinExistence type="predicted"/>
<keyword evidence="3" id="KW-1185">Reference proteome</keyword>
<dbReference type="Pfam" id="PF00646">
    <property type="entry name" value="F-box"/>
    <property type="match status" value="1"/>
</dbReference>